<feature type="transmembrane region" description="Helical" evidence="1">
    <location>
        <begin position="169"/>
        <end position="189"/>
    </location>
</feature>
<evidence type="ECO:0000256" key="1">
    <source>
        <dbReference type="SAM" id="Phobius"/>
    </source>
</evidence>
<dbReference type="VEuPathDB" id="CryptoDB:Cvel_36530"/>
<reference evidence="3" key="1">
    <citation type="submission" date="2014-11" db="EMBL/GenBank/DDBJ databases">
        <authorList>
            <person name="Otto D Thomas"/>
            <person name="Naeem Raeece"/>
        </authorList>
    </citation>
    <scope>NUCLEOTIDE SEQUENCE</scope>
</reference>
<name>A0A0G4I7D2_9ALVE</name>
<accession>A0A0G4I7D2</accession>
<proteinExistence type="predicted"/>
<gene>
    <name evidence="3" type="ORF">Cvel_36530</name>
</gene>
<feature type="transmembrane region" description="Helical" evidence="1">
    <location>
        <begin position="201"/>
        <end position="225"/>
    </location>
</feature>
<keyword evidence="2" id="KW-0732">Signal</keyword>
<evidence type="ECO:0000256" key="2">
    <source>
        <dbReference type="SAM" id="SignalP"/>
    </source>
</evidence>
<keyword evidence="1" id="KW-0812">Transmembrane</keyword>
<sequence>MGKNGDGHSPSHRVGRLLLSCLPFSVRLILECTLGALRGARQTDLGSVAKGIHRCCFAPFQTAAQIVHVWRSGLETINGFLFHLLESTSQSWITTPVVAILAHLSPFSEGATVEVRDPWTAGVARAEELLFSLLTSLSDHQCDQGRLILPGTTLLLAGLARLPRYASTAAAPCCKSIFSILCLFGNFVYTVDHLTAVLLNSISFVVVFVEVVVLPILWADVFIALRYFVQAGLTLWGILYTTAQTLGVGTELCVDAARHRLLWARPHDKYKFTRGSTRGKRSVAHILACAVCFSFVASLAVSHSLAVHDAASVQGSQPGAGRGEGFPPSGLIGIRGRWQ</sequence>
<keyword evidence="1" id="KW-1133">Transmembrane helix</keyword>
<keyword evidence="1" id="KW-0472">Membrane</keyword>
<feature type="signal peptide" evidence="2">
    <location>
        <begin position="1"/>
        <end position="28"/>
    </location>
</feature>
<dbReference type="AlphaFoldDB" id="A0A0G4I7D2"/>
<protein>
    <submittedName>
        <fullName evidence="3">Uncharacterized protein</fullName>
    </submittedName>
</protein>
<evidence type="ECO:0000313" key="3">
    <source>
        <dbReference type="EMBL" id="CEM52992.1"/>
    </source>
</evidence>
<feature type="transmembrane region" description="Helical" evidence="1">
    <location>
        <begin position="283"/>
        <end position="306"/>
    </location>
</feature>
<dbReference type="EMBL" id="CDMZ01005467">
    <property type="protein sequence ID" value="CEM52992.1"/>
    <property type="molecule type" value="Genomic_DNA"/>
</dbReference>
<feature type="chain" id="PRO_5005192426" evidence="2">
    <location>
        <begin position="29"/>
        <end position="339"/>
    </location>
</feature>
<organism evidence="3">
    <name type="scientific">Chromera velia CCMP2878</name>
    <dbReference type="NCBI Taxonomy" id="1169474"/>
    <lineage>
        <taxon>Eukaryota</taxon>
        <taxon>Sar</taxon>
        <taxon>Alveolata</taxon>
        <taxon>Colpodellida</taxon>
        <taxon>Chromeraceae</taxon>
        <taxon>Chromera</taxon>
    </lineage>
</organism>